<reference evidence="1 2" key="1">
    <citation type="submission" date="2020-08" db="EMBL/GenBank/DDBJ databases">
        <authorList>
            <person name="Sun Q."/>
            <person name="Inoue M."/>
        </authorList>
    </citation>
    <scope>NUCLEOTIDE SEQUENCE [LARGE SCALE GENOMIC DNA]</scope>
    <source>
        <strain evidence="1 2">CCM 8938</strain>
    </source>
</reference>
<organism evidence="1 2">
    <name type="scientific">Pedobacter fastidiosus</name>
    <dbReference type="NCBI Taxonomy" id="2765361"/>
    <lineage>
        <taxon>Bacteria</taxon>
        <taxon>Pseudomonadati</taxon>
        <taxon>Bacteroidota</taxon>
        <taxon>Sphingobacteriia</taxon>
        <taxon>Sphingobacteriales</taxon>
        <taxon>Sphingobacteriaceae</taxon>
        <taxon>Pedobacter</taxon>
    </lineage>
</organism>
<gene>
    <name evidence="1" type="ORF">H7U22_12625</name>
</gene>
<proteinExistence type="predicted"/>
<accession>A0ABR7KTK2</accession>
<keyword evidence="2" id="KW-1185">Reference proteome</keyword>
<keyword evidence="1" id="KW-0436">Ligase</keyword>
<evidence type="ECO:0000313" key="1">
    <source>
        <dbReference type="EMBL" id="MBC6111264.1"/>
    </source>
</evidence>
<name>A0ABR7KTK2_9SPHI</name>
<dbReference type="PANTHER" id="PTHR40037">
    <property type="entry name" value="PHOSPHOESTERASE YJCG-RELATED"/>
    <property type="match status" value="1"/>
</dbReference>
<dbReference type="EMBL" id="JACRYL010000010">
    <property type="protein sequence ID" value="MBC6111264.1"/>
    <property type="molecule type" value="Genomic_DNA"/>
</dbReference>
<protein>
    <submittedName>
        <fullName evidence="1">2'-5' RNA ligase family protein</fullName>
    </submittedName>
</protein>
<dbReference type="InterPro" id="IPR009097">
    <property type="entry name" value="Cyclic_Pdiesterase"/>
</dbReference>
<dbReference type="Proteomes" id="UP000652755">
    <property type="component" value="Unassembled WGS sequence"/>
</dbReference>
<dbReference type="Pfam" id="PF13563">
    <property type="entry name" value="2_5_RNA_ligase2"/>
    <property type="match status" value="1"/>
</dbReference>
<evidence type="ECO:0000313" key="2">
    <source>
        <dbReference type="Proteomes" id="UP000652755"/>
    </source>
</evidence>
<dbReference type="RefSeq" id="WP_187071723.1">
    <property type="nucleotide sequence ID" value="NZ_JACRYL010000010.1"/>
</dbReference>
<comment type="caution">
    <text evidence="1">The sequence shown here is derived from an EMBL/GenBank/DDBJ whole genome shotgun (WGS) entry which is preliminary data.</text>
</comment>
<dbReference type="SUPFAM" id="SSF55144">
    <property type="entry name" value="LigT-like"/>
    <property type="match status" value="1"/>
</dbReference>
<dbReference type="GO" id="GO:0016874">
    <property type="term" value="F:ligase activity"/>
    <property type="evidence" value="ECO:0007669"/>
    <property type="project" value="UniProtKB-KW"/>
</dbReference>
<dbReference type="InterPro" id="IPR050580">
    <property type="entry name" value="2H_phosphoesterase_YjcG-like"/>
</dbReference>
<dbReference type="Gene3D" id="3.90.1140.10">
    <property type="entry name" value="Cyclic phosphodiesterase"/>
    <property type="match status" value="1"/>
</dbReference>
<sequence>MENLFLVCLVPPLSVVEDIDVIRNEIAAQFNVHESLKRPAHITLYNPVKLSSKEQEEGFFKKLDEAVFAPPFTQVLKNFNSFPPHTIFIDVDHNEGIMNLQAEIKKALKPMALLEKADQPKFNPHLTIAFKDVKPAVYPLIMDKYKERKFQRTFEVNGFSVYKHIDKIWQPFKEYTFKNPQEKPRPLSLFG</sequence>
<dbReference type="PANTHER" id="PTHR40037:SF1">
    <property type="entry name" value="PHOSPHOESTERASE SAOUHSC_00951-RELATED"/>
    <property type="match status" value="1"/>
</dbReference>